<dbReference type="Gene3D" id="3.30.1370.50">
    <property type="entry name" value="R3H-like domain"/>
    <property type="match status" value="1"/>
</dbReference>
<reference evidence="9 10" key="1">
    <citation type="submission" date="2019-07" db="EMBL/GenBank/DDBJ databases">
        <title>Whole genome shotgun sequence of Streptococcus oligofermentans NBRC 106105.</title>
        <authorList>
            <person name="Hosoyama A."/>
            <person name="Uohara A."/>
            <person name="Ohji S."/>
            <person name="Ichikawa N."/>
        </authorList>
    </citation>
    <scope>NUCLEOTIDE SEQUENCE [LARGE SCALE GENOMIC DNA]</scope>
    <source>
        <strain evidence="9 10">NBRC 106105</strain>
    </source>
</reference>
<gene>
    <name evidence="9" type="primary">jag</name>
    <name evidence="6" type="synonym">eloR</name>
    <name evidence="6" type="synonym">khpB</name>
    <name evidence="9" type="ORF">SOL01_19780</name>
</gene>
<comment type="subcellular location">
    <subcellularLocation>
        <location evidence="6">Cytoplasm</location>
    </subcellularLocation>
</comment>
<protein>
    <recommendedName>
        <fullName evidence="6">RNA-binding protein KhpB</fullName>
    </recommendedName>
    <alternativeName>
        <fullName evidence="6">RNA-binding protein EloR</fullName>
    </alternativeName>
</protein>
<comment type="domain">
    <text evidence="6">Has an N-terminal Jag-N domain and 2 RNA-binding domains (KH and R3H).</text>
</comment>
<feature type="region of interest" description="Jag_N domain" evidence="6">
    <location>
        <begin position="5"/>
        <end position="55"/>
    </location>
</feature>
<dbReference type="HAMAP" id="MF_00867">
    <property type="entry name" value="KhpB"/>
    <property type="match status" value="1"/>
</dbReference>
<dbReference type="Pfam" id="PF13083">
    <property type="entry name" value="KH_KhpA-B"/>
    <property type="match status" value="1"/>
</dbReference>
<dbReference type="SMART" id="SM00393">
    <property type="entry name" value="R3H"/>
    <property type="match status" value="1"/>
</dbReference>
<comment type="subunit">
    <text evidence="6">Forms a complex with KhpA.</text>
</comment>
<dbReference type="GO" id="GO:0005737">
    <property type="term" value="C:cytoplasm"/>
    <property type="evidence" value="ECO:0007669"/>
    <property type="project" value="UniProtKB-SubCell"/>
</dbReference>
<dbReference type="Pfam" id="PF14804">
    <property type="entry name" value="Jag_N"/>
    <property type="match status" value="1"/>
</dbReference>
<dbReference type="SUPFAM" id="SSF82708">
    <property type="entry name" value="R3H domain"/>
    <property type="match status" value="1"/>
</dbReference>
<dbReference type="AlphaFoldDB" id="A0A512AEG9"/>
<evidence type="ECO:0000256" key="5">
    <source>
        <dbReference type="ARBA" id="ARBA00023316"/>
    </source>
</evidence>
<keyword evidence="4 6" id="KW-0143">Chaperone</keyword>
<accession>A0A512AEG9</accession>
<dbReference type="InterPro" id="IPR015946">
    <property type="entry name" value="KH_dom-like_a/b"/>
</dbReference>
<dbReference type="SMART" id="SM01245">
    <property type="entry name" value="Jag_N"/>
    <property type="match status" value="1"/>
</dbReference>
<feature type="domain" description="R3H" evidence="8">
    <location>
        <begin position="275"/>
        <end position="341"/>
    </location>
</feature>
<sequence>MQMVIFTGASVEEAIQNGLKTLDIPRMRAHITVVSREKKGFLGLFGKKPAQVDVEPIAEATVTKANQQAIKGVPEEINAQNEPVQSVSEATVDLGRVVAAIKKVENEGEAISEEVKAEILKNDKHATTILEETGTIDVLKADQASDEAVDTEETDEISSLEETGPSQEEASADVAESSFFDLGIQVEDNCDIEEVVASVTAYVQKIVDEMDVEATLSSSHNRRTINMQIDTNEPGRVIGYHGKVLKALQLLAQNYLYNQYSKSFYISINVNDYVEHRAEVLQSYAQKLAQRALEDRRSQHTDPMSNSERKIIHRIISRIDGVTSYSEGDEPNRYVVVDVDSE</sequence>
<feature type="compositionally biased region" description="Acidic residues" evidence="7">
    <location>
        <begin position="144"/>
        <end position="159"/>
    </location>
</feature>
<dbReference type="InterPro" id="IPR034079">
    <property type="entry name" value="R3H_KhpB"/>
</dbReference>
<evidence type="ECO:0000313" key="9">
    <source>
        <dbReference type="EMBL" id="GEN98104.1"/>
    </source>
</evidence>
<dbReference type="Gene3D" id="3.30.300.20">
    <property type="match status" value="1"/>
</dbReference>
<evidence type="ECO:0000259" key="8">
    <source>
        <dbReference type="PROSITE" id="PS51061"/>
    </source>
</evidence>
<organism evidence="9 10">
    <name type="scientific">Streptococcus cristatus</name>
    <dbReference type="NCBI Taxonomy" id="45634"/>
    <lineage>
        <taxon>Bacteria</taxon>
        <taxon>Bacillati</taxon>
        <taxon>Bacillota</taxon>
        <taxon>Bacilli</taxon>
        <taxon>Lactobacillales</taxon>
        <taxon>Streptococcaceae</taxon>
        <taxon>Streptococcus</taxon>
    </lineage>
</organism>
<dbReference type="CDD" id="cd02414">
    <property type="entry name" value="KH-II_Jag"/>
    <property type="match status" value="1"/>
</dbReference>
<keyword evidence="2 6" id="KW-0694">RNA-binding</keyword>
<dbReference type="NCBIfam" id="NF041568">
    <property type="entry name" value="Jag_EloR"/>
    <property type="match status" value="1"/>
</dbReference>
<evidence type="ECO:0000256" key="6">
    <source>
        <dbReference type="HAMAP-Rule" id="MF_00867"/>
    </source>
</evidence>
<evidence type="ECO:0000256" key="1">
    <source>
        <dbReference type="ARBA" id="ARBA00022490"/>
    </source>
</evidence>
<evidence type="ECO:0000313" key="10">
    <source>
        <dbReference type="Proteomes" id="UP000321868"/>
    </source>
</evidence>
<dbReference type="InterPro" id="IPR038008">
    <property type="entry name" value="Jag_KH"/>
</dbReference>
<dbReference type="PROSITE" id="PS51061">
    <property type="entry name" value="R3H"/>
    <property type="match status" value="1"/>
</dbReference>
<dbReference type="Proteomes" id="UP000321868">
    <property type="component" value="Unassembled WGS sequence"/>
</dbReference>
<evidence type="ECO:0000256" key="4">
    <source>
        <dbReference type="ARBA" id="ARBA00023186"/>
    </source>
</evidence>
<dbReference type="GO" id="GO:0008360">
    <property type="term" value="P:regulation of cell shape"/>
    <property type="evidence" value="ECO:0007669"/>
    <property type="project" value="UniProtKB-KW"/>
</dbReference>
<evidence type="ECO:0000256" key="2">
    <source>
        <dbReference type="ARBA" id="ARBA00022884"/>
    </source>
</evidence>
<name>A0A512AEG9_STRCR</name>
<dbReference type="EMBL" id="BJYQ01000146">
    <property type="protein sequence ID" value="GEN98104.1"/>
    <property type="molecule type" value="Genomic_DNA"/>
</dbReference>
<dbReference type="InterPro" id="IPR032782">
    <property type="entry name" value="KhpB_N"/>
</dbReference>
<dbReference type="InterPro" id="IPR039247">
    <property type="entry name" value="KhpB"/>
</dbReference>
<dbReference type="PANTHER" id="PTHR35800:SF1">
    <property type="entry name" value="RNA-BINDING PROTEIN KHPB"/>
    <property type="match status" value="1"/>
</dbReference>
<dbReference type="GO" id="GO:0071555">
    <property type="term" value="P:cell wall organization"/>
    <property type="evidence" value="ECO:0007669"/>
    <property type="project" value="UniProtKB-KW"/>
</dbReference>
<comment type="similarity">
    <text evidence="6">Belongs to the KhpB RNA-binding protein family.</text>
</comment>
<dbReference type="PANTHER" id="PTHR35800">
    <property type="entry name" value="PROTEIN JAG"/>
    <property type="match status" value="1"/>
</dbReference>
<feature type="region of interest" description="Disordered" evidence="7">
    <location>
        <begin position="141"/>
        <end position="171"/>
    </location>
</feature>
<keyword evidence="3 6" id="KW-0133">Cell shape</keyword>
<dbReference type="GO" id="GO:0003723">
    <property type="term" value="F:RNA binding"/>
    <property type="evidence" value="ECO:0007669"/>
    <property type="project" value="UniProtKB-UniRule"/>
</dbReference>
<feature type="compositionally biased region" description="Polar residues" evidence="7">
    <location>
        <begin position="160"/>
        <end position="169"/>
    </location>
</feature>
<dbReference type="InterPro" id="IPR001374">
    <property type="entry name" value="R3H_dom"/>
</dbReference>
<dbReference type="InterPro" id="IPR038247">
    <property type="entry name" value="Jag_N_dom_sf"/>
</dbReference>
<keyword evidence="5 6" id="KW-0961">Cell wall biogenesis/degradation</keyword>
<dbReference type="Pfam" id="PF01424">
    <property type="entry name" value="R3H"/>
    <property type="match status" value="1"/>
</dbReference>
<comment type="caution">
    <text evidence="9">The sequence shown here is derived from an EMBL/GenBank/DDBJ whole genome shotgun (WGS) entry which is preliminary data.</text>
</comment>
<dbReference type="CDD" id="cd02644">
    <property type="entry name" value="R3H_jag"/>
    <property type="match status" value="1"/>
</dbReference>
<evidence type="ECO:0000256" key="3">
    <source>
        <dbReference type="ARBA" id="ARBA00022960"/>
    </source>
</evidence>
<proteinExistence type="inferred from homology"/>
<comment type="function">
    <text evidence="6">A probable RNA chaperone. Forms a complex with KhpA which binds to cellular RNA and controls its expression. Plays a role in peptidoglycan (PG) homeostasis and cell length regulation.</text>
</comment>
<keyword evidence="1 6" id="KW-0963">Cytoplasm</keyword>
<evidence type="ECO:0000256" key="7">
    <source>
        <dbReference type="SAM" id="MobiDB-lite"/>
    </source>
</evidence>
<dbReference type="GO" id="GO:0009252">
    <property type="term" value="P:peptidoglycan biosynthetic process"/>
    <property type="evidence" value="ECO:0007669"/>
    <property type="project" value="UniProtKB-UniRule"/>
</dbReference>
<dbReference type="InterPro" id="IPR036867">
    <property type="entry name" value="R3H_dom_sf"/>
</dbReference>
<dbReference type="Gene3D" id="3.30.30.80">
    <property type="entry name" value="probable RNA-binding protein from clostridium symbiosum atcc 14940"/>
    <property type="match status" value="1"/>
</dbReference>